<reference evidence="1 2" key="1">
    <citation type="submission" date="2023-07" db="EMBL/GenBank/DDBJ databases">
        <title>Pathogenic bacteria of pear tree diseases.</title>
        <authorList>
            <person name="Zhang Z."/>
            <person name="He L."/>
            <person name="Huang R."/>
        </authorList>
    </citation>
    <scope>NUCLEOTIDE SEQUENCE [LARGE SCALE GENOMIC DNA]</scope>
    <source>
        <strain evidence="1 2">DE2</strain>
        <plasmid evidence="1 2">unnamed1</plasmid>
    </source>
</reference>
<organism evidence="1 2">
    <name type="scientific">Erwinia pyri</name>
    <dbReference type="NCBI Taxonomy" id="3062598"/>
    <lineage>
        <taxon>Bacteria</taxon>
        <taxon>Pseudomonadati</taxon>
        <taxon>Pseudomonadota</taxon>
        <taxon>Gammaproteobacteria</taxon>
        <taxon>Enterobacterales</taxon>
        <taxon>Erwiniaceae</taxon>
        <taxon>Erwinia</taxon>
    </lineage>
</organism>
<protein>
    <recommendedName>
        <fullName evidence="3">Glycosaminoglycan attachment site</fullName>
    </recommendedName>
</protein>
<dbReference type="EMBL" id="CP132354">
    <property type="protein sequence ID" value="WLS81177.1"/>
    <property type="molecule type" value="Genomic_DNA"/>
</dbReference>
<gene>
    <name evidence="1" type="ORF">Q3V30_22245</name>
</gene>
<proteinExistence type="predicted"/>
<sequence>MKLDFFKPLVEPKEYHPNFERLLPDTYSNAKKLFNDWASGFDDRDGKLVKEFQTTFNSTFWEVYLYATFKKMGFNINLSNASPNFHINKGNADVIVEATICNSAVGKVPEWDRTDEYLSSIPKRFW</sequence>
<evidence type="ECO:0000313" key="1">
    <source>
        <dbReference type="EMBL" id="WLS81177.1"/>
    </source>
</evidence>
<dbReference type="RefSeq" id="WP_306213483.1">
    <property type="nucleotide sequence ID" value="NZ_CP132354.1"/>
</dbReference>
<evidence type="ECO:0000313" key="2">
    <source>
        <dbReference type="Proteomes" id="UP001228139"/>
    </source>
</evidence>
<dbReference type="AlphaFoldDB" id="A0AA50DNU9"/>
<dbReference type="KEGG" id="epi:Q3V30_22245"/>
<accession>A0AA50DNU9</accession>
<evidence type="ECO:0008006" key="3">
    <source>
        <dbReference type="Google" id="ProtNLM"/>
    </source>
</evidence>
<keyword evidence="2" id="KW-1185">Reference proteome</keyword>
<keyword evidence="1" id="KW-0614">Plasmid</keyword>
<dbReference type="Proteomes" id="UP001228139">
    <property type="component" value="Plasmid unnamed1"/>
</dbReference>
<name>A0AA50DNU9_9GAMM</name>
<geneLocation type="plasmid" evidence="1 2">
    <name>unnamed1</name>
</geneLocation>